<dbReference type="SUPFAM" id="SSF49785">
    <property type="entry name" value="Galactose-binding domain-like"/>
    <property type="match status" value="1"/>
</dbReference>
<proteinExistence type="predicted"/>
<dbReference type="PANTHER" id="PTHR45713:SF6">
    <property type="entry name" value="F5_8 TYPE C DOMAIN-CONTAINING PROTEIN"/>
    <property type="match status" value="1"/>
</dbReference>
<dbReference type="GeneID" id="111109310"/>
<protein>
    <submittedName>
        <fullName evidence="3">Uncharacterized protein LOC111109310</fullName>
    </submittedName>
</protein>
<dbReference type="PANTHER" id="PTHR45713">
    <property type="entry name" value="FTP DOMAIN-CONTAINING PROTEIN"/>
    <property type="match status" value="1"/>
</dbReference>
<evidence type="ECO:0000313" key="3">
    <source>
        <dbReference type="RefSeq" id="XP_022301099.1"/>
    </source>
</evidence>
<dbReference type="InterPro" id="IPR051941">
    <property type="entry name" value="BG_Antigen-Binding_Lectin"/>
</dbReference>
<accession>A0A8B8BE86</accession>
<dbReference type="Proteomes" id="UP000694844">
    <property type="component" value="Chromosome 8"/>
</dbReference>
<dbReference type="KEGG" id="cvn:111109310"/>
<sequence length="145" mass="15869">MATVLQCFALLCACYIDTTLSHFELKNVTYSKKVSLSSGYQGNTYPGSLAVNGIFSDFAHTSTEKSPWMRVDLGHQLHDFDARVGDTIHHMHLCGHFTGVAYNGQRIAIWCPHNTVGGYVQVQIVAGSASVLSPAEILVWGVHMN</sequence>
<dbReference type="AlphaFoldDB" id="A0A8B8BE86"/>
<dbReference type="InterPro" id="IPR008979">
    <property type="entry name" value="Galactose-bd-like_sf"/>
</dbReference>
<dbReference type="Gene3D" id="2.60.120.260">
    <property type="entry name" value="Galactose-binding domain-like"/>
    <property type="match status" value="2"/>
</dbReference>
<feature type="chain" id="PRO_5034734687" evidence="1">
    <location>
        <begin position="22"/>
        <end position="145"/>
    </location>
</feature>
<organism evidence="2 3">
    <name type="scientific">Crassostrea virginica</name>
    <name type="common">Eastern oyster</name>
    <dbReference type="NCBI Taxonomy" id="6565"/>
    <lineage>
        <taxon>Eukaryota</taxon>
        <taxon>Metazoa</taxon>
        <taxon>Spiralia</taxon>
        <taxon>Lophotrochozoa</taxon>
        <taxon>Mollusca</taxon>
        <taxon>Bivalvia</taxon>
        <taxon>Autobranchia</taxon>
        <taxon>Pteriomorphia</taxon>
        <taxon>Ostreida</taxon>
        <taxon>Ostreoidea</taxon>
        <taxon>Ostreidae</taxon>
        <taxon>Crassostrea</taxon>
    </lineage>
</organism>
<gene>
    <name evidence="3" type="primary">LOC111109310</name>
</gene>
<name>A0A8B8BE86_CRAVI</name>
<keyword evidence="1" id="KW-0732">Signal</keyword>
<dbReference type="OrthoDB" id="6049351at2759"/>
<feature type="signal peptide" evidence="1">
    <location>
        <begin position="1"/>
        <end position="21"/>
    </location>
</feature>
<reference evidence="3" key="1">
    <citation type="submission" date="2025-08" db="UniProtKB">
        <authorList>
            <consortium name="RefSeq"/>
        </authorList>
    </citation>
    <scope>IDENTIFICATION</scope>
    <source>
        <tissue evidence="3">Whole sample</tissue>
    </source>
</reference>
<evidence type="ECO:0000313" key="2">
    <source>
        <dbReference type="Proteomes" id="UP000694844"/>
    </source>
</evidence>
<evidence type="ECO:0000256" key="1">
    <source>
        <dbReference type="SAM" id="SignalP"/>
    </source>
</evidence>
<keyword evidence="2" id="KW-1185">Reference proteome</keyword>
<dbReference type="RefSeq" id="XP_022301099.1">
    <property type="nucleotide sequence ID" value="XM_022445391.1"/>
</dbReference>